<dbReference type="InterPro" id="IPR002010">
    <property type="entry name" value="T3SS_IM_R"/>
</dbReference>
<reference evidence="8 9" key="1">
    <citation type="submission" date="2020-08" db="EMBL/GenBank/DDBJ databases">
        <title>Genomic Encyclopedia of Type Strains, Phase IV (KMG-IV): sequencing the most valuable type-strain genomes for metagenomic binning, comparative biology and taxonomic classification.</title>
        <authorList>
            <person name="Goeker M."/>
        </authorList>
    </citation>
    <scope>NUCLEOTIDE SEQUENCE [LARGE SCALE GENOMIC DNA]</scope>
    <source>
        <strain evidence="8 9">DSM 29514</strain>
    </source>
</reference>
<evidence type="ECO:0000256" key="2">
    <source>
        <dbReference type="ARBA" id="ARBA00009772"/>
    </source>
</evidence>
<keyword evidence="9" id="KW-1185">Reference proteome</keyword>
<dbReference type="PRINTS" id="PR00953">
    <property type="entry name" value="TYPE3IMRPROT"/>
</dbReference>
<keyword evidence="5 7" id="KW-1133">Transmembrane helix</keyword>
<protein>
    <submittedName>
        <fullName evidence="8">Type III secretion protein T</fullName>
    </submittedName>
</protein>
<dbReference type="PANTHER" id="PTHR30065">
    <property type="entry name" value="FLAGELLAR BIOSYNTHETIC PROTEIN FLIR"/>
    <property type="match status" value="1"/>
</dbReference>
<feature type="transmembrane region" description="Helical" evidence="7">
    <location>
        <begin position="210"/>
        <end position="233"/>
    </location>
</feature>
<keyword evidence="3" id="KW-1003">Cell membrane</keyword>
<comment type="similarity">
    <text evidence="2">Belongs to the FliR/MopE/SpaR family.</text>
</comment>
<evidence type="ECO:0000256" key="3">
    <source>
        <dbReference type="ARBA" id="ARBA00022475"/>
    </source>
</evidence>
<feature type="transmembrane region" description="Helical" evidence="7">
    <location>
        <begin position="61"/>
        <end position="85"/>
    </location>
</feature>
<dbReference type="EMBL" id="JACIEC010000003">
    <property type="protein sequence ID" value="MBB4144384.1"/>
    <property type="molecule type" value="Genomic_DNA"/>
</dbReference>
<evidence type="ECO:0000256" key="7">
    <source>
        <dbReference type="SAM" id="Phobius"/>
    </source>
</evidence>
<dbReference type="PANTHER" id="PTHR30065:SF1">
    <property type="entry name" value="SURFACE PRESENTATION OF ANTIGENS PROTEIN SPAR"/>
    <property type="match status" value="1"/>
</dbReference>
<dbReference type="Pfam" id="PF01311">
    <property type="entry name" value="Bac_export_1"/>
    <property type="match status" value="1"/>
</dbReference>
<evidence type="ECO:0000256" key="1">
    <source>
        <dbReference type="ARBA" id="ARBA00004651"/>
    </source>
</evidence>
<gene>
    <name evidence="8" type="ORF">GGQ72_002941</name>
</gene>
<dbReference type="GO" id="GO:0006605">
    <property type="term" value="P:protein targeting"/>
    <property type="evidence" value="ECO:0007669"/>
    <property type="project" value="InterPro"/>
</dbReference>
<keyword evidence="6 7" id="KW-0472">Membrane</keyword>
<feature type="transmembrane region" description="Helical" evidence="7">
    <location>
        <begin position="119"/>
        <end position="142"/>
    </location>
</feature>
<evidence type="ECO:0000256" key="4">
    <source>
        <dbReference type="ARBA" id="ARBA00022692"/>
    </source>
</evidence>
<evidence type="ECO:0000313" key="8">
    <source>
        <dbReference type="EMBL" id="MBB4144384.1"/>
    </source>
</evidence>
<keyword evidence="4 7" id="KW-0812">Transmembrane</keyword>
<sequence length="255" mass="27578">MATALLLSGSRALGIFAIFPIFTLFNITGIVRFGAALGLSAPVILVTHAQLQIESISYADIALLSAKEFCFGVLLGAGLGIPFWAAQAAGDMTDVYRGANQANIFDQVNALETTTLGSVLLALSLMLFVSAGGLYDMISIFYRSFVFWPVLEVSPKIEIEPLTVVVEIFVTLFKVGAVLASPYMIVAFAVELSFSYIGRAAKQLPLNDALPVFKNVAVLAVFTVYTVFIGHYVEDTWTKGFGQIIKIMQVEIVEK</sequence>
<comment type="caution">
    <text evidence="8">The sequence shown here is derived from an EMBL/GenBank/DDBJ whole genome shotgun (WGS) entry which is preliminary data.</text>
</comment>
<dbReference type="GO" id="GO:0005886">
    <property type="term" value="C:plasma membrane"/>
    <property type="evidence" value="ECO:0007669"/>
    <property type="project" value="UniProtKB-SubCell"/>
</dbReference>
<evidence type="ECO:0000256" key="6">
    <source>
        <dbReference type="ARBA" id="ARBA00023136"/>
    </source>
</evidence>
<name>A0A7W6LHA3_9HYPH</name>
<dbReference type="RefSeq" id="WP_246251395.1">
    <property type="nucleotide sequence ID" value="NZ_CP049249.1"/>
</dbReference>
<evidence type="ECO:0000313" key="9">
    <source>
        <dbReference type="Proteomes" id="UP000519897"/>
    </source>
</evidence>
<evidence type="ECO:0000256" key="5">
    <source>
        <dbReference type="ARBA" id="ARBA00022989"/>
    </source>
</evidence>
<comment type="subcellular location">
    <subcellularLocation>
        <location evidence="1">Cell membrane</location>
        <topology evidence="1">Multi-pass membrane protein</topology>
    </subcellularLocation>
</comment>
<feature type="transmembrane region" description="Helical" evidence="7">
    <location>
        <begin position="162"/>
        <end position="190"/>
    </location>
</feature>
<dbReference type="AlphaFoldDB" id="A0A7W6LHA3"/>
<dbReference type="Proteomes" id="UP000519897">
    <property type="component" value="Unassembled WGS sequence"/>
</dbReference>
<organism evidence="8 9">
    <name type="scientific">Rhizobium rhizoryzae</name>
    <dbReference type="NCBI Taxonomy" id="451876"/>
    <lineage>
        <taxon>Bacteria</taxon>
        <taxon>Pseudomonadati</taxon>
        <taxon>Pseudomonadota</taxon>
        <taxon>Alphaproteobacteria</taxon>
        <taxon>Hyphomicrobiales</taxon>
        <taxon>Rhizobiaceae</taxon>
        <taxon>Rhizobium/Agrobacterium group</taxon>
        <taxon>Rhizobium</taxon>
    </lineage>
</organism>
<proteinExistence type="inferred from homology"/>
<accession>A0A7W6LHA3</accession>